<proteinExistence type="predicted"/>
<evidence type="ECO:0000313" key="2">
    <source>
        <dbReference type="EMBL" id="CCA18127.1"/>
    </source>
</evidence>
<evidence type="ECO:0000259" key="1">
    <source>
        <dbReference type="PROSITE" id="PS50172"/>
    </source>
</evidence>
<accession>F0WAF6</accession>
<dbReference type="GO" id="GO:0000724">
    <property type="term" value="P:double-strand break repair via homologous recombination"/>
    <property type="evidence" value="ECO:0007669"/>
    <property type="project" value="TreeGrafter"/>
</dbReference>
<dbReference type="PANTHER" id="PTHR12162:SF0">
    <property type="entry name" value="NIBRIN"/>
    <property type="match status" value="1"/>
</dbReference>
<organism evidence="2">
    <name type="scientific">Albugo laibachii Nc14</name>
    <dbReference type="NCBI Taxonomy" id="890382"/>
    <lineage>
        <taxon>Eukaryota</taxon>
        <taxon>Sar</taxon>
        <taxon>Stramenopiles</taxon>
        <taxon>Oomycota</taxon>
        <taxon>Peronosporomycetes</taxon>
        <taxon>Albuginales</taxon>
        <taxon>Albuginaceae</taxon>
        <taxon>Albugo</taxon>
    </lineage>
</organism>
<dbReference type="PANTHER" id="PTHR12162">
    <property type="entry name" value="NIBRIN-RELATED"/>
    <property type="match status" value="1"/>
</dbReference>
<dbReference type="GO" id="GO:0003684">
    <property type="term" value="F:damaged DNA binding"/>
    <property type="evidence" value="ECO:0007669"/>
    <property type="project" value="TreeGrafter"/>
</dbReference>
<dbReference type="GO" id="GO:0007095">
    <property type="term" value="P:mitotic G2 DNA damage checkpoint signaling"/>
    <property type="evidence" value="ECO:0007669"/>
    <property type="project" value="InterPro"/>
</dbReference>
<dbReference type="EMBL" id="FR824090">
    <property type="protein sequence ID" value="CCA18127.1"/>
    <property type="molecule type" value="Genomic_DNA"/>
</dbReference>
<dbReference type="InterPro" id="IPR001357">
    <property type="entry name" value="BRCT_dom"/>
</dbReference>
<dbReference type="GO" id="GO:0030870">
    <property type="term" value="C:Mre11 complex"/>
    <property type="evidence" value="ECO:0007669"/>
    <property type="project" value="InterPro"/>
</dbReference>
<feature type="domain" description="BRCT" evidence="1">
    <location>
        <begin position="27"/>
        <end position="100"/>
    </location>
</feature>
<gene>
    <name evidence="2" type="primary">AlNc14C45G3683</name>
    <name evidence="2" type="ORF">ALNC14_042700</name>
</gene>
<reference evidence="2" key="2">
    <citation type="submission" date="2011-02" db="EMBL/GenBank/DDBJ databases">
        <authorList>
            <person name="MacLean D."/>
        </authorList>
    </citation>
    <scope>NUCLEOTIDE SEQUENCE</scope>
</reference>
<dbReference type="InterPro" id="IPR036420">
    <property type="entry name" value="BRCT_dom_sf"/>
</dbReference>
<dbReference type="SUPFAM" id="SSF52113">
    <property type="entry name" value="BRCT domain"/>
    <property type="match status" value="1"/>
</dbReference>
<dbReference type="PROSITE" id="PS50172">
    <property type="entry name" value="BRCT"/>
    <property type="match status" value="1"/>
</dbReference>
<dbReference type="InterPro" id="IPR040227">
    <property type="entry name" value="Nibrin-rel"/>
</dbReference>
<sequence length="433" mass="48769">MPLNAGDQITFGAKKTIIHVRWCSFNLVTSRLEKEQRKKVEEACQNLGMHLLPSNSRSVTHCIIESVGMVATEKILWALVYNQYVVTIAWLDAVIERSNLAIPLPKCENYTPVDNNDSEMMSKYLPNPARKNLFRDWLVIFLAPSSMEGMVREMGGLELSAYETTNMDYNEILAEKIGCDSVARHAVVVGSSSSCDRMTNVAKEPVNRAIESLSASGIHFTTQQELAEKVIFASPPSFGAEKEEQGNEYEIPPCNIWVDQSYNASSGQKNDNIADLRTQTKKKEVRYADFASAANVYSVDSLSENIVFQETLTTKYGEWIQTKKTYQDGKVSSDEKGPFQSNISSSRLVLHRAILSNPAFSVVVNYKRFKKGNSYEAHSAHSLFPVQTFVASSPHQALHIQIKQNDLEAFQQQERVADELFTMTEKRNVRKRL</sequence>
<name>F0WAF6_9STRA</name>
<protein>
    <submittedName>
        <fullName evidence="2">Uncharacterized protein AlNc14C45G3683</fullName>
    </submittedName>
</protein>
<reference evidence="2" key="1">
    <citation type="journal article" date="2011" name="PLoS Biol.">
        <title>Gene gain and loss during evolution of obligate parasitism in the white rust pathogen of Arabidopsis thaliana.</title>
        <authorList>
            <person name="Kemen E."/>
            <person name="Gardiner A."/>
            <person name="Schultz-Larsen T."/>
            <person name="Kemen A.C."/>
            <person name="Balmuth A.L."/>
            <person name="Robert-Seilaniantz A."/>
            <person name="Bailey K."/>
            <person name="Holub E."/>
            <person name="Studholme D.J."/>
            <person name="Maclean D."/>
            <person name="Jones J.D."/>
        </authorList>
    </citation>
    <scope>NUCLEOTIDE SEQUENCE</scope>
</reference>
<dbReference type="AlphaFoldDB" id="F0WAF6"/>
<dbReference type="Gene3D" id="3.40.50.10190">
    <property type="entry name" value="BRCT domain"/>
    <property type="match status" value="1"/>
</dbReference>
<dbReference type="HOGENOM" id="CLU_633732_0_0_1"/>